<sequence>MAPPRKRQRNNASSSSAMAPASPIEWKLPADLLLEIIARSDPSTLESCAATCKLLRRDILSPFFLHRITTRQDCAVPPCILAYLDTTKTLSLVHPINPAAASFFRGHLKRFTSRVAVLDQYHGAVASRHGLVVFRRRLSRRRSSNDLCVYDAMTGAHTFLSYPPNIPWNNETSELYHKYVLLTAADGIDRSSSFMLLVAELKPRTVRVQTFDGSCGVWGPVVACEKHLEFPRMLVKSYCEPAVLHGGVIHWLATHDHDGNTIPTYDIRSTKRGTTKLPPATAKHKRSHLHLGTSPEGKLLAIDGFMISVWLQLSDGGWGPEAVIDVEEKLRSLKPLGGGTGGGRGAGGGGGGGVIVFDCSGDRNANAVLLRLRVPDGLRSYFIESVIVLDLETKEMHKPPDLPAPGDLSLPTRRILTSPGYWLASDQGNVALTYDIRSTNAKLPPATAHHRGSKLHLGTSPDGKLLKLLAIDGFIMSVWLQLPDDNDPAMAVIGR</sequence>
<dbReference type="OrthoDB" id="694444at2759"/>
<accession>A0A2K2DLW7</accession>
<dbReference type="InParanoid" id="A0A2K2DLW7"/>
<protein>
    <recommendedName>
        <fullName evidence="1">DUF7595 domain-containing protein</fullName>
    </recommendedName>
</protein>
<feature type="domain" description="DUF7595" evidence="1">
    <location>
        <begin position="107"/>
        <end position="311"/>
    </location>
</feature>
<reference evidence="2 3" key="1">
    <citation type="journal article" date="2010" name="Nature">
        <title>Genome sequencing and analysis of the model grass Brachypodium distachyon.</title>
        <authorList>
            <consortium name="International Brachypodium Initiative"/>
        </authorList>
    </citation>
    <scope>NUCLEOTIDE SEQUENCE [LARGE SCALE GENOMIC DNA]</scope>
    <source>
        <strain evidence="2 3">Bd21</strain>
    </source>
</reference>
<dbReference type="PANTHER" id="PTHR35828:SF50">
    <property type="entry name" value="F-BOX DOMAIN-CONTAINING PROTEIN"/>
    <property type="match status" value="1"/>
</dbReference>
<name>A0A2K2DLW7_BRADI</name>
<organism evidence="2">
    <name type="scientific">Brachypodium distachyon</name>
    <name type="common">Purple false brome</name>
    <name type="synonym">Trachynia distachya</name>
    <dbReference type="NCBI Taxonomy" id="15368"/>
    <lineage>
        <taxon>Eukaryota</taxon>
        <taxon>Viridiplantae</taxon>
        <taxon>Streptophyta</taxon>
        <taxon>Embryophyta</taxon>
        <taxon>Tracheophyta</taxon>
        <taxon>Spermatophyta</taxon>
        <taxon>Magnoliopsida</taxon>
        <taxon>Liliopsida</taxon>
        <taxon>Poales</taxon>
        <taxon>Poaceae</taxon>
        <taxon>BOP clade</taxon>
        <taxon>Pooideae</taxon>
        <taxon>Stipodae</taxon>
        <taxon>Brachypodieae</taxon>
        <taxon>Brachypodium</taxon>
    </lineage>
</organism>
<evidence type="ECO:0000259" key="1">
    <source>
        <dbReference type="Pfam" id="PF24523"/>
    </source>
</evidence>
<dbReference type="Pfam" id="PF24523">
    <property type="entry name" value="DUF7595"/>
    <property type="match status" value="1"/>
</dbReference>
<dbReference type="FunCoup" id="A0A2K2DLW7">
    <property type="interactions" value="201"/>
</dbReference>
<gene>
    <name evidence="2" type="ORF">BRADI_1g29279v3</name>
</gene>
<dbReference type="EMBL" id="CM000880">
    <property type="protein sequence ID" value="PNT75269.1"/>
    <property type="molecule type" value="Genomic_DNA"/>
</dbReference>
<dbReference type="EnsemblPlants" id="PNT75269">
    <property type="protein sequence ID" value="PNT75269"/>
    <property type="gene ID" value="BRADI_1g29279v3"/>
</dbReference>
<dbReference type="InterPro" id="IPR036047">
    <property type="entry name" value="F-box-like_dom_sf"/>
</dbReference>
<dbReference type="InterPro" id="IPR056016">
    <property type="entry name" value="DUF7595"/>
</dbReference>
<evidence type="ECO:0000313" key="3">
    <source>
        <dbReference type="EnsemblPlants" id="PNT75269"/>
    </source>
</evidence>
<dbReference type="Proteomes" id="UP000008810">
    <property type="component" value="Chromosome 1"/>
</dbReference>
<keyword evidence="4" id="KW-1185">Reference proteome</keyword>
<dbReference type="PANTHER" id="PTHR35828">
    <property type="entry name" value="OS08G0203800 PROTEIN-RELATED"/>
    <property type="match status" value="1"/>
</dbReference>
<evidence type="ECO:0000313" key="4">
    <source>
        <dbReference type="Proteomes" id="UP000008810"/>
    </source>
</evidence>
<dbReference type="Gramene" id="PNT75269">
    <property type="protein sequence ID" value="PNT75269"/>
    <property type="gene ID" value="BRADI_1g29279v3"/>
</dbReference>
<evidence type="ECO:0000313" key="2">
    <source>
        <dbReference type="EMBL" id="PNT75269.1"/>
    </source>
</evidence>
<dbReference type="AlphaFoldDB" id="A0A2K2DLW7"/>
<reference evidence="2" key="2">
    <citation type="submission" date="2017-06" db="EMBL/GenBank/DDBJ databases">
        <title>WGS assembly of Brachypodium distachyon.</title>
        <authorList>
            <consortium name="The International Brachypodium Initiative"/>
            <person name="Lucas S."/>
            <person name="Harmon-Smith M."/>
            <person name="Lail K."/>
            <person name="Tice H."/>
            <person name="Grimwood J."/>
            <person name="Bruce D."/>
            <person name="Barry K."/>
            <person name="Shu S."/>
            <person name="Lindquist E."/>
            <person name="Wang M."/>
            <person name="Pitluck S."/>
            <person name="Vogel J.P."/>
            <person name="Garvin D.F."/>
            <person name="Mockler T.C."/>
            <person name="Schmutz J."/>
            <person name="Rokhsar D."/>
            <person name="Bevan M.W."/>
        </authorList>
    </citation>
    <scope>NUCLEOTIDE SEQUENCE</scope>
    <source>
        <strain evidence="2">Bd21</strain>
    </source>
</reference>
<dbReference type="SUPFAM" id="SSF81383">
    <property type="entry name" value="F-box domain"/>
    <property type="match status" value="1"/>
</dbReference>
<reference evidence="3" key="3">
    <citation type="submission" date="2018-08" db="UniProtKB">
        <authorList>
            <consortium name="EnsemblPlants"/>
        </authorList>
    </citation>
    <scope>IDENTIFICATION</scope>
    <source>
        <strain evidence="3">cv. Bd21</strain>
    </source>
</reference>
<proteinExistence type="predicted"/>